<gene>
    <name evidence="2" type="ORF">ACHAW5_004585</name>
</gene>
<evidence type="ECO:0000313" key="2">
    <source>
        <dbReference type="EMBL" id="KAL3804582.1"/>
    </source>
</evidence>
<feature type="region of interest" description="Disordered" evidence="1">
    <location>
        <begin position="28"/>
        <end position="113"/>
    </location>
</feature>
<evidence type="ECO:0000256" key="1">
    <source>
        <dbReference type="SAM" id="MobiDB-lite"/>
    </source>
</evidence>
<proteinExistence type="predicted"/>
<accession>A0ABD3QWC6</accession>
<reference evidence="2 3" key="1">
    <citation type="submission" date="2024-10" db="EMBL/GenBank/DDBJ databases">
        <title>Updated reference genomes for cyclostephanoid diatoms.</title>
        <authorList>
            <person name="Roberts W.R."/>
            <person name="Alverson A.J."/>
        </authorList>
    </citation>
    <scope>NUCLEOTIDE SEQUENCE [LARGE SCALE GENOMIC DNA]</scope>
    <source>
        <strain evidence="2 3">AJA276-08</strain>
    </source>
</reference>
<feature type="compositionally biased region" description="Gly residues" evidence="1">
    <location>
        <begin position="98"/>
        <end position="111"/>
    </location>
</feature>
<keyword evidence="3" id="KW-1185">Reference proteome</keyword>
<protein>
    <submittedName>
        <fullName evidence="2">Uncharacterized protein</fullName>
    </submittedName>
</protein>
<sequence>MKTKLLLEATMAAATAARPAAFAFRSLDFPRRPTPSNVSSKGSRSSSYSTSTAALLLARGKRSSGGFGRGKVDDGDDDPRTGKGPKKYSIDDRSYGGAEKGGGGGIVGEGGRASEDASDMAEFFAAHGEWEPLFRGILLGGGGGDASRRTAAAAMARPILLPDRGGGSSALHLPPDLWGIPTLERRNPWRLLPSKPTSDASLRALSSFLDEWQRSLLDIPLDALVTGDNDLHFLEEGRRTIAVTRFHVLDEYHRDADDDECDREGISNDERATAVVVDDDGRGRRRHHYDWEAELFRTCWSELAHLTYQDDADTGSLVLLPDLDDVVVDADEGRRLGLEAARDFVERILIRPMRWLGREDDWEIVAMERGGVAVRLLYKLSEIPDLER</sequence>
<dbReference type="EMBL" id="JALLAZ020000077">
    <property type="protein sequence ID" value="KAL3804582.1"/>
    <property type="molecule type" value="Genomic_DNA"/>
</dbReference>
<organism evidence="2 3">
    <name type="scientific">Stephanodiscus triporus</name>
    <dbReference type="NCBI Taxonomy" id="2934178"/>
    <lineage>
        <taxon>Eukaryota</taxon>
        <taxon>Sar</taxon>
        <taxon>Stramenopiles</taxon>
        <taxon>Ochrophyta</taxon>
        <taxon>Bacillariophyta</taxon>
        <taxon>Coscinodiscophyceae</taxon>
        <taxon>Thalassiosirophycidae</taxon>
        <taxon>Stephanodiscales</taxon>
        <taxon>Stephanodiscaceae</taxon>
        <taxon>Stephanodiscus</taxon>
    </lineage>
</organism>
<feature type="compositionally biased region" description="Low complexity" evidence="1">
    <location>
        <begin position="36"/>
        <end position="51"/>
    </location>
</feature>
<evidence type="ECO:0000313" key="3">
    <source>
        <dbReference type="Proteomes" id="UP001530315"/>
    </source>
</evidence>
<feature type="compositionally biased region" description="Basic and acidic residues" evidence="1">
    <location>
        <begin position="70"/>
        <end position="81"/>
    </location>
</feature>
<name>A0ABD3QWC6_9STRA</name>
<dbReference type="AlphaFoldDB" id="A0ABD3QWC6"/>
<comment type="caution">
    <text evidence="2">The sequence shown here is derived from an EMBL/GenBank/DDBJ whole genome shotgun (WGS) entry which is preliminary data.</text>
</comment>
<dbReference type="Proteomes" id="UP001530315">
    <property type="component" value="Unassembled WGS sequence"/>
</dbReference>